<dbReference type="Gene3D" id="1.10.760.10">
    <property type="entry name" value="Cytochrome c-like domain"/>
    <property type="match status" value="2"/>
</dbReference>
<gene>
    <name evidence="7" type="ORF">A7E78_04555</name>
</gene>
<evidence type="ECO:0000259" key="6">
    <source>
        <dbReference type="PROSITE" id="PS51007"/>
    </source>
</evidence>
<dbReference type="GO" id="GO:0009055">
    <property type="term" value="F:electron transfer activity"/>
    <property type="evidence" value="ECO:0007669"/>
    <property type="project" value="InterPro"/>
</dbReference>
<sequence>MCRMMDVTVEPVDPASLPEPSSHGAKILQGKCTQCHGLVSPKRHGKEDWRHIVDRMDRRMRMMGRHGMGMRGAAIKSLDLEEKSILLAYLQKYALKALRGPDVPLAESPGAKKFSSVCSQCHVLPDPASHLTEEWPAVVERMAQYMFNMGFGELNAADKKAIVSYLQSQTSN</sequence>
<reference evidence="7 8" key="1">
    <citation type="journal article" date="2017" name="Genome Announc.">
        <title>Complete Genome Sequences of Two Acetylene-Fermenting Pelobacter acetylenicus Strains.</title>
        <authorList>
            <person name="Sutton J.M."/>
            <person name="Baesman S.M."/>
            <person name="Fierst J.L."/>
            <person name="Poret-Peterson A.T."/>
            <person name="Oremland R.S."/>
            <person name="Dunlap D.S."/>
            <person name="Akob D.M."/>
        </authorList>
    </citation>
    <scope>NUCLEOTIDE SEQUENCE [LARGE SCALE GENOMIC DNA]</scope>
    <source>
        <strain evidence="7 8">SFB93</strain>
    </source>
</reference>
<evidence type="ECO:0000313" key="7">
    <source>
        <dbReference type="EMBL" id="APG27169.1"/>
    </source>
</evidence>
<dbReference type="SUPFAM" id="SSF46626">
    <property type="entry name" value="Cytochrome c"/>
    <property type="match status" value="1"/>
</dbReference>
<keyword evidence="1 4" id="KW-0349">Heme</keyword>
<dbReference type="GO" id="GO:0046872">
    <property type="term" value="F:metal ion binding"/>
    <property type="evidence" value="ECO:0007669"/>
    <property type="project" value="UniProtKB-KW"/>
</dbReference>
<protein>
    <recommendedName>
        <fullName evidence="6">Cytochrome c domain-containing protein</fullName>
    </recommendedName>
</protein>
<keyword evidence="2 4" id="KW-0479">Metal-binding</keyword>
<evidence type="ECO:0000256" key="2">
    <source>
        <dbReference type="ARBA" id="ARBA00022723"/>
    </source>
</evidence>
<evidence type="ECO:0000313" key="8">
    <source>
        <dbReference type="Proteomes" id="UP000182517"/>
    </source>
</evidence>
<evidence type="ECO:0000256" key="1">
    <source>
        <dbReference type="ARBA" id="ARBA00022617"/>
    </source>
</evidence>
<name>A0A1L3GMK6_9BACT</name>
<dbReference type="AlphaFoldDB" id="A0A1L3GMK6"/>
<proteinExistence type="predicted"/>
<evidence type="ECO:0000256" key="3">
    <source>
        <dbReference type="ARBA" id="ARBA00023004"/>
    </source>
</evidence>
<dbReference type="InterPro" id="IPR036909">
    <property type="entry name" value="Cyt_c-like_dom_sf"/>
</dbReference>
<dbReference type="InterPro" id="IPR009056">
    <property type="entry name" value="Cyt_c-like_dom"/>
</dbReference>
<organism evidence="7 8">
    <name type="scientific">Syntrophotalea acetylenivorans</name>
    <dbReference type="NCBI Taxonomy" id="1842532"/>
    <lineage>
        <taxon>Bacteria</taxon>
        <taxon>Pseudomonadati</taxon>
        <taxon>Thermodesulfobacteriota</taxon>
        <taxon>Desulfuromonadia</taxon>
        <taxon>Desulfuromonadales</taxon>
        <taxon>Syntrophotaleaceae</taxon>
        <taxon>Syntrophotalea</taxon>
    </lineage>
</organism>
<accession>A0A1L3GMK6</accession>
<feature type="domain" description="Cytochrome c" evidence="6">
    <location>
        <begin position="19"/>
        <end position="170"/>
    </location>
</feature>
<dbReference type="PROSITE" id="PS51007">
    <property type="entry name" value="CYTC"/>
    <property type="match status" value="1"/>
</dbReference>
<dbReference type="EMBL" id="CP015519">
    <property type="protein sequence ID" value="APG27169.1"/>
    <property type="molecule type" value="Genomic_DNA"/>
</dbReference>
<dbReference type="Proteomes" id="UP000182517">
    <property type="component" value="Chromosome"/>
</dbReference>
<dbReference type="GO" id="GO:0020037">
    <property type="term" value="F:heme binding"/>
    <property type="evidence" value="ECO:0007669"/>
    <property type="project" value="InterPro"/>
</dbReference>
<keyword evidence="3 4" id="KW-0408">Iron</keyword>
<keyword evidence="8" id="KW-1185">Reference proteome</keyword>
<feature type="region of interest" description="Disordered" evidence="5">
    <location>
        <begin position="1"/>
        <end position="23"/>
    </location>
</feature>
<evidence type="ECO:0000256" key="5">
    <source>
        <dbReference type="SAM" id="MobiDB-lite"/>
    </source>
</evidence>
<dbReference type="KEGG" id="pef:A7E78_04555"/>
<evidence type="ECO:0000256" key="4">
    <source>
        <dbReference type="PROSITE-ProRule" id="PRU00433"/>
    </source>
</evidence>